<dbReference type="SUPFAM" id="SSF57701">
    <property type="entry name" value="Zn2/Cys6 DNA-binding domain"/>
    <property type="match status" value="1"/>
</dbReference>
<dbReference type="InterPro" id="IPR001138">
    <property type="entry name" value="Zn2Cys6_DnaBD"/>
</dbReference>
<evidence type="ECO:0000259" key="4">
    <source>
        <dbReference type="PROSITE" id="PS50048"/>
    </source>
</evidence>
<evidence type="ECO:0000313" key="5">
    <source>
        <dbReference type="EMBL" id="KAF2758319.1"/>
    </source>
</evidence>
<organism evidence="5 6">
    <name type="scientific">Pseudovirgaria hyperparasitica</name>
    <dbReference type="NCBI Taxonomy" id="470096"/>
    <lineage>
        <taxon>Eukaryota</taxon>
        <taxon>Fungi</taxon>
        <taxon>Dikarya</taxon>
        <taxon>Ascomycota</taxon>
        <taxon>Pezizomycotina</taxon>
        <taxon>Dothideomycetes</taxon>
        <taxon>Dothideomycetes incertae sedis</taxon>
        <taxon>Acrospermales</taxon>
        <taxon>Acrospermaceae</taxon>
        <taxon>Pseudovirgaria</taxon>
    </lineage>
</organism>
<keyword evidence="2" id="KW-0539">Nucleus</keyword>
<sequence>MSTAVNRKRLACSACTRRKVKCNKEIPCNNCIRKGVQDACTRDDDVDKPQFPRDQSVVHHEATRHEIPHTSSYGSHTGSDPIVVDGLRRRIAELEAALQGNNTSTGRHVPERHLGVATPTAPVAPMKPLPALQRNHTEPSAKTHLNTSEIEDAATILEFLAWGRRKNPDYNTVASSQSHYGINRTGELGDARTTLSLDNIEPIEHSQLSLLQLLLPDPRQLWYLVEYHLLHVLWYHGSFFGPTFKKQLEDFLGTHNGSIVQEGVDLQWVALLFSVLTVSLASAPGNTARMWGFQEKEQEMLSKRWFRAVMICLNIGEYTMRHSVHSVQAIATLTLAAHTLGYSNNQSVLLAAATKLAQGLGLHKLNNEARGSVVEKETGRRTWLQLCTQDWFSIPFSEAYLINPLYSTSELPKNCNDDDMESLPESIPTMTSFCRVHSRLAALMPRLQDALSENNTPYTKYEQVIRFDKEIRNVFSSGNPLFQTDIPMERNCPHFVPWARRALAISGNHKIIMVHRKFLGPSFTNPAFAFTRRTCLNCAKTIIREYKAVVREDGPVFWIHQAFSVAAAIILSLDILYRQPADKEYGEHRRLIEEANEILQNCHNSMIAIRGARLLTALLKEAERVARQAPEFDSNKRKADTQDHDGASTKRVRGFDVTNFVKRYSEGHGKKASEQQQPDASRQHPTVQQQHHEVRNQHHLNNNTHAPATAHPYYARAPPPPAPPAPENDISQAVPYANTFNPQFPNTFLPNPTNQVELDPTLRNPQDDMHGGMAYAANPYNNSGDLVGPDSFSNLLYLANNDVSFNLW</sequence>
<dbReference type="PANTHER" id="PTHR31001">
    <property type="entry name" value="UNCHARACTERIZED TRANSCRIPTIONAL REGULATORY PROTEIN"/>
    <property type="match status" value="1"/>
</dbReference>
<dbReference type="Proteomes" id="UP000799437">
    <property type="component" value="Unassembled WGS sequence"/>
</dbReference>
<reference evidence="5" key="1">
    <citation type="journal article" date="2020" name="Stud. Mycol.">
        <title>101 Dothideomycetes genomes: a test case for predicting lifestyles and emergence of pathogens.</title>
        <authorList>
            <person name="Haridas S."/>
            <person name="Albert R."/>
            <person name="Binder M."/>
            <person name="Bloem J."/>
            <person name="Labutti K."/>
            <person name="Salamov A."/>
            <person name="Andreopoulos B."/>
            <person name="Baker S."/>
            <person name="Barry K."/>
            <person name="Bills G."/>
            <person name="Bluhm B."/>
            <person name="Cannon C."/>
            <person name="Castanera R."/>
            <person name="Culley D."/>
            <person name="Daum C."/>
            <person name="Ezra D."/>
            <person name="Gonzalez J."/>
            <person name="Henrissat B."/>
            <person name="Kuo A."/>
            <person name="Liang C."/>
            <person name="Lipzen A."/>
            <person name="Lutzoni F."/>
            <person name="Magnuson J."/>
            <person name="Mondo S."/>
            <person name="Nolan M."/>
            <person name="Ohm R."/>
            <person name="Pangilinan J."/>
            <person name="Park H.-J."/>
            <person name="Ramirez L."/>
            <person name="Alfaro M."/>
            <person name="Sun H."/>
            <person name="Tritt A."/>
            <person name="Yoshinaga Y."/>
            <person name="Zwiers L.-H."/>
            <person name="Turgeon B."/>
            <person name="Goodwin S."/>
            <person name="Spatafora J."/>
            <person name="Crous P."/>
            <person name="Grigoriev I."/>
        </authorList>
    </citation>
    <scope>NUCLEOTIDE SEQUENCE</scope>
    <source>
        <strain evidence="5">CBS 121739</strain>
    </source>
</reference>
<dbReference type="PROSITE" id="PS00463">
    <property type="entry name" value="ZN2_CY6_FUNGAL_1"/>
    <property type="match status" value="1"/>
</dbReference>
<dbReference type="RefSeq" id="XP_033600770.1">
    <property type="nucleotide sequence ID" value="XM_033748164.1"/>
</dbReference>
<feature type="compositionally biased region" description="Low complexity" evidence="3">
    <location>
        <begin position="704"/>
        <end position="716"/>
    </location>
</feature>
<evidence type="ECO:0000313" key="6">
    <source>
        <dbReference type="Proteomes" id="UP000799437"/>
    </source>
</evidence>
<dbReference type="PANTHER" id="PTHR31001:SF90">
    <property type="entry name" value="CENTROMERE DNA-BINDING PROTEIN COMPLEX CBF3 SUBUNIT B"/>
    <property type="match status" value="1"/>
</dbReference>
<dbReference type="SMART" id="SM00066">
    <property type="entry name" value="GAL4"/>
    <property type="match status" value="1"/>
</dbReference>
<feature type="compositionally biased region" description="Basic and acidic residues" evidence="3">
    <location>
        <begin position="633"/>
        <end position="648"/>
    </location>
</feature>
<dbReference type="PROSITE" id="PS50048">
    <property type="entry name" value="ZN2_CY6_FUNGAL_2"/>
    <property type="match status" value="1"/>
</dbReference>
<evidence type="ECO:0000256" key="3">
    <source>
        <dbReference type="SAM" id="MobiDB-lite"/>
    </source>
</evidence>
<dbReference type="OrthoDB" id="410267at2759"/>
<accession>A0A6A6W7Y6</accession>
<dbReference type="GO" id="GO:0005634">
    <property type="term" value="C:nucleus"/>
    <property type="evidence" value="ECO:0007669"/>
    <property type="project" value="UniProtKB-SubCell"/>
</dbReference>
<dbReference type="GeneID" id="54489218"/>
<dbReference type="Pfam" id="PF00172">
    <property type="entry name" value="Zn_clus"/>
    <property type="match status" value="1"/>
</dbReference>
<protein>
    <recommendedName>
        <fullName evidence="4">Zn(2)-C6 fungal-type domain-containing protein</fullName>
    </recommendedName>
</protein>
<evidence type="ECO:0000256" key="2">
    <source>
        <dbReference type="ARBA" id="ARBA00023242"/>
    </source>
</evidence>
<feature type="region of interest" description="Disordered" evidence="3">
    <location>
        <begin position="665"/>
        <end position="732"/>
    </location>
</feature>
<dbReference type="InterPro" id="IPR036864">
    <property type="entry name" value="Zn2-C6_fun-type_DNA-bd_sf"/>
</dbReference>
<dbReference type="CDD" id="cd12148">
    <property type="entry name" value="fungal_TF_MHR"/>
    <property type="match status" value="1"/>
</dbReference>
<feature type="compositionally biased region" description="Pro residues" evidence="3">
    <location>
        <begin position="717"/>
        <end position="726"/>
    </location>
</feature>
<dbReference type="GO" id="GO:0000981">
    <property type="term" value="F:DNA-binding transcription factor activity, RNA polymerase II-specific"/>
    <property type="evidence" value="ECO:0007669"/>
    <property type="project" value="InterPro"/>
</dbReference>
<dbReference type="CDD" id="cd00067">
    <property type="entry name" value="GAL4"/>
    <property type="match status" value="1"/>
</dbReference>
<feature type="compositionally biased region" description="Polar residues" evidence="3">
    <location>
        <begin position="674"/>
        <end position="689"/>
    </location>
</feature>
<feature type="domain" description="Zn(2)-C6 fungal-type" evidence="4">
    <location>
        <begin position="11"/>
        <end position="42"/>
    </location>
</feature>
<proteinExistence type="predicted"/>
<dbReference type="InterPro" id="IPR050613">
    <property type="entry name" value="Sec_Metabolite_Reg"/>
</dbReference>
<comment type="subcellular location">
    <subcellularLocation>
        <location evidence="1">Nucleus</location>
    </subcellularLocation>
</comment>
<dbReference type="GO" id="GO:0008270">
    <property type="term" value="F:zinc ion binding"/>
    <property type="evidence" value="ECO:0007669"/>
    <property type="project" value="InterPro"/>
</dbReference>
<name>A0A6A6W7Y6_9PEZI</name>
<dbReference type="AlphaFoldDB" id="A0A6A6W7Y6"/>
<gene>
    <name evidence="5" type="ORF">EJ05DRAFT_510258</name>
</gene>
<keyword evidence="6" id="KW-1185">Reference proteome</keyword>
<dbReference type="EMBL" id="ML996571">
    <property type="protein sequence ID" value="KAF2758319.1"/>
    <property type="molecule type" value="Genomic_DNA"/>
</dbReference>
<evidence type="ECO:0000256" key="1">
    <source>
        <dbReference type="ARBA" id="ARBA00004123"/>
    </source>
</evidence>
<feature type="region of interest" description="Disordered" evidence="3">
    <location>
        <begin position="626"/>
        <end position="653"/>
    </location>
</feature>
<dbReference type="Gene3D" id="4.10.240.10">
    <property type="entry name" value="Zn(2)-C6 fungal-type DNA-binding domain"/>
    <property type="match status" value="1"/>
</dbReference>